<name>A0ABW6A0X2_9BACT</name>
<dbReference type="EMBL" id="JBHUOZ010000001">
    <property type="protein sequence ID" value="MFD2918928.1"/>
    <property type="molecule type" value="Genomic_DNA"/>
</dbReference>
<dbReference type="PROSITE" id="PS51257">
    <property type="entry name" value="PROKAR_LIPOPROTEIN"/>
    <property type="match status" value="1"/>
</dbReference>
<evidence type="ECO:0000313" key="2">
    <source>
        <dbReference type="Proteomes" id="UP001597511"/>
    </source>
</evidence>
<dbReference type="Proteomes" id="UP001597511">
    <property type="component" value="Unassembled WGS sequence"/>
</dbReference>
<dbReference type="RefSeq" id="WP_386095586.1">
    <property type="nucleotide sequence ID" value="NZ_JBHUOZ010000001.1"/>
</dbReference>
<evidence type="ECO:0000313" key="1">
    <source>
        <dbReference type="EMBL" id="MFD2918928.1"/>
    </source>
</evidence>
<organism evidence="1 2">
    <name type="scientific">Terrimonas rubra</name>
    <dbReference type="NCBI Taxonomy" id="1035890"/>
    <lineage>
        <taxon>Bacteria</taxon>
        <taxon>Pseudomonadati</taxon>
        <taxon>Bacteroidota</taxon>
        <taxon>Chitinophagia</taxon>
        <taxon>Chitinophagales</taxon>
        <taxon>Chitinophagaceae</taxon>
        <taxon>Terrimonas</taxon>
    </lineage>
</organism>
<sequence>MKTKNFPGLLVFTLCASFFITSCKKDKDDKPSLQGYWAGKYGNTTAYPTQPFAILLRNNGTARILANNADTTAGAKAEGTYTISGSTLTCTYTYIPPGSGTYSLQAEVNNIFTFMEGGWGNGTSTTNGGKFYFVKK</sequence>
<evidence type="ECO:0008006" key="3">
    <source>
        <dbReference type="Google" id="ProtNLM"/>
    </source>
</evidence>
<protein>
    <recommendedName>
        <fullName evidence="3">Lipocalin-like domain-containing protein</fullName>
    </recommendedName>
</protein>
<gene>
    <name evidence="1" type="ORF">ACFS6H_04340</name>
</gene>
<keyword evidence="2" id="KW-1185">Reference proteome</keyword>
<accession>A0ABW6A0X2</accession>
<reference evidence="2" key="1">
    <citation type="journal article" date="2019" name="Int. J. Syst. Evol. Microbiol.">
        <title>The Global Catalogue of Microorganisms (GCM) 10K type strain sequencing project: providing services to taxonomists for standard genome sequencing and annotation.</title>
        <authorList>
            <consortium name="The Broad Institute Genomics Platform"/>
            <consortium name="The Broad Institute Genome Sequencing Center for Infectious Disease"/>
            <person name="Wu L."/>
            <person name="Ma J."/>
        </authorList>
    </citation>
    <scope>NUCLEOTIDE SEQUENCE [LARGE SCALE GENOMIC DNA]</scope>
    <source>
        <strain evidence="2">KCTC 23299</strain>
    </source>
</reference>
<proteinExistence type="predicted"/>
<comment type="caution">
    <text evidence="1">The sequence shown here is derived from an EMBL/GenBank/DDBJ whole genome shotgun (WGS) entry which is preliminary data.</text>
</comment>